<keyword evidence="2" id="KW-1185">Reference proteome</keyword>
<dbReference type="Proteomes" id="UP001302602">
    <property type="component" value="Unassembled WGS sequence"/>
</dbReference>
<dbReference type="GeneID" id="87822538"/>
<dbReference type="EMBL" id="MU853233">
    <property type="protein sequence ID" value="KAK4121547.1"/>
    <property type="molecule type" value="Genomic_DNA"/>
</dbReference>
<dbReference type="RefSeq" id="XP_062645318.1">
    <property type="nucleotide sequence ID" value="XM_062785772.1"/>
</dbReference>
<comment type="caution">
    <text evidence="1">The sequence shown here is derived from an EMBL/GenBank/DDBJ whole genome shotgun (WGS) entry which is preliminary data.</text>
</comment>
<evidence type="ECO:0000313" key="2">
    <source>
        <dbReference type="Proteomes" id="UP001302602"/>
    </source>
</evidence>
<reference evidence="1" key="1">
    <citation type="journal article" date="2023" name="Mol. Phylogenet. Evol.">
        <title>Genome-scale phylogeny and comparative genomics of the fungal order Sordariales.</title>
        <authorList>
            <person name="Hensen N."/>
            <person name="Bonometti L."/>
            <person name="Westerberg I."/>
            <person name="Brannstrom I.O."/>
            <person name="Guillou S."/>
            <person name="Cros-Aarteil S."/>
            <person name="Calhoun S."/>
            <person name="Haridas S."/>
            <person name="Kuo A."/>
            <person name="Mondo S."/>
            <person name="Pangilinan J."/>
            <person name="Riley R."/>
            <person name="LaButti K."/>
            <person name="Andreopoulos B."/>
            <person name="Lipzen A."/>
            <person name="Chen C."/>
            <person name="Yan M."/>
            <person name="Daum C."/>
            <person name="Ng V."/>
            <person name="Clum A."/>
            <person name="Steindorff A."/>
            <person name="Ohm R.A."/>
            <person name="Martin F."/>
            <person name="Silar P."/>
            <person name="Natvig D.O."/>
            <person name="Lalanne C."/>
            <person name="Gautier V."/>
            <person name="Ament-Velasquez S.L."/>
            <person name="Kruys A."/>
            <person name="Hutchinson M.I."/>
            <person name="Powell A.J."/>
            <person name="Barry K."/>
            <person name="Miller A.N."/>
            <person name="Grigoriev I.V."/>
            <person name="Debuchy R."/>
            <person name="Gladieux P."/>
            <person name="Hiltunen Thoren M."/>
            <person name="Johannesson H."/>
        </authorList>
    </citation>
    <scope>NUCLEOTIDE SEQUENCE</scope>
    <source>
        <strain evidence="1">CBS 731.68</strain>
    </source>
</reference>
<reference evidence="1" key="2">
    <citation type="submission" date="2023-05" db="EMBL/GenBank/DDBJ databases">
        <authorList>
            <consortium name="Lawrence Berkeley National Laboratory"/>
            <person name="Steindorff A."/>
            <person name="Hensen N."/>
            <person name="Bonometti L."/>
            <person name="Westerberg I."/>
            <person name="Brannstrom I.O."/>
            <person name="Guillou S."/>
            <person name="Cros-Aarteil S."/>
            <person name="Calhoun S."/>
            <person name="Haridas S."/>
            <person name="Kuo A."/>
            <person name="Mondo S."/>
            <person name="Pangilinan J."/>
            <person name="Riley R."/>
            <person name="Labutti K."/>
            <person name="Andreopoulos B."/>
            <person name="Lipzen A."/>
            <person name="Chen C."/>
            <person name="Yanf M."/>
            <person name="Daum C."/>
            <person name="Ng V."/>
            <person name="Clum A."/>
            <person name="Ohm R."/>
            <person name="Martin F."/>
            <person name="Silar P."/>
            <person name="Natvig D."/>
            <person name="Lalanne C."/>
            <person name="Gautier V."/>
            <person name="Ament-Velasquez S.L."/>
            <person name="Kruys A."/>
            <person name="Hutchinson M.I."/>
            <person name="Powell A.J."/>
            <person name="Barry K."/>
            <person name="Miller A.N."/>
            <person name="Grigoriev I.V."/>
            <person name="Debuchy R."/>
            <person name="Gladieux P."/>
            <person name="Thoren M.H."/>
            <person name="Johannesson H."/>
        </authorList>
    </citation>
    <scope>NUCLEOTIDE SEQUENCE</scope>
    <source>
        <strain evidence="1">CBS 731.68</strain>
    </source>
</reference>
<sequence length="71" mass="8230">MSRVRLAGLLSWRRGAEGLFVTRRLDISYTYPSARPLRSVEARAHIRYRTYRIISLRTLHPSASLPPFNDS</sequence>
<evidence type="ECO:0000313" key="1">
    <source>
        <dbReference type="EMBL" id="KAK4121547.1"/>
    </source>
</evidence>
<dbReference type="AlphaFoldDB" id="A0AAN6TVJ6"/>
<proteinExistence type="predicted"/>
<accession>A0AAN6TVJ6</accession>
<gene>
    <name evidence="1" type="ORF">N657DRAFT_109375</name>
</gene>
<protein>
    <submittedName>
        <fullName evidence="1">Uncharacterized protein</fullName>
    </submittedName>
</protein>
<organism evidence="1 2">
    <name type="scientific">Parathielavia appendiculata</name>
    <dbReference type="NCBI Taxonomy" id="2587402"/>
    <lineage>
        <taxon>Eukaryota</taxon>
        <taxon>Fungi</taxon>
        <taxon>Dikarya</taxon>
        <taxon>Ascomycota</taxon>
        <taxon>Pezizomycotina</taxon>
        <taxon>Sordariomycetes</taxon>
        <taxon>Sordariomycetidae</taxon>
        <taxon>Sordariales</taxon>
        <taxon>Chaetomiaceae</taxon>
        <taxon>Parathielavia</taxon>
    </lineage>
</organism>
<name>A0AAN6TVJ6_9PEZI</name>